<dbReference type="Proteomes" id="UP001169066">
    <property type="component" value="Unassembled WGS sequence"/>
</dbReference>
<dbReference type="EMBL" id="JAQIBC010000002">
    <property type="protein sequence ID" value="MDM5263516.1"/>
    <property type="molecule type" value="Genomic_DNA"/>
</dbReference>
<feature type="transmembrane region" description="Helical" evidence="1">
    <location>
        <begin position="239"/>
        <end position="259"/>
    </location>
</feature>
<organism evidence="2 3">
    <name type="scientific">Sulfurovum xiamenensis</name>
    <dbReference type="NCBI Taxonomy" id="3019066"/>
    <lineage>
        <taxon>Bacteria</taxon>
        <taxon>Pseudomonadati</taxon>
        <taxon>Campylobacterota</taxon>
        <taxon>Epsilonproteobacteria</taxon>
        <taxon>Campylobacterales</taxon>
        <taxon>Sulfurovaceae</taxon>
        <taxon>Sulfurovum</taxon>
    </lineage>
</organism>
<feature type="transmembrane region" description="Helical" evidence="1">
    <location>
        <begin position="6"/>
        <end position="21"/>
    </location>
</feature>
<dbReference type="RefSeq" id="WP_289401539.1">
    <property type="nucleotide sequence ID" value="NZ_JAQIBC010000002.1"/>
</dbReference>
<sequence>MDIFVVSFFVVISFFIAKFFSKEKNSLSIKDQRNTKVITNKHGNVFYQINEENIYSGKVKSIIIALESPTEANFTIRKKTWIESVLVKLHILNIFKTKNSKLDENIICMSDEELLQERLLNPALQNALLSLFEQKFQYAVKNIEISNEEKMFFIKFNLKLKFKRKALDMGYFLDIFNQNIYRIIELLDLKPITNKTEIKLYEKLISIKFLLFFIALMSFFLTITESHKIYPSVIDSSKYILYSSIASLVFASCIFYRIFKITKNSSKRLQISLRYFIFSIISSILLLGLIIKYSNTILDKSQPNMVVYKVSGKFVRARYRCYFDVANENAKIDVRVPRILYNQKQKGDYVKLHIKNGFLGISWVSNVE</sequence>
<protein>
    <submittedName>
        <fullName evidence="2">Uncharacterized protein</fullName>
    </submittedName>
</protein>
<accession>A0ABT7QR53</accession>
<gene>
    <name evidence="2" type="ORF">PF327_04835</name>
</gene>
<proteinExistence type="predicted"/>
<evidence type="ECO:0000256" key="1">
    <source>
        <dbReference type="SAM" id="Phobius"/>
    </source>
</evidence>
<feature type="transmembrane region" description="Helical" evidence="1">
    <location>
        <begin position="205"/>
        <end position="224"/>
    </location>
</feature>
<feature type="transmembrane region" description="Helical" evidence="1">
    <location>
        <begin position="271"/>
        <end position="291"/>
    </location>
</feature>
<keyword evidence="3" id="KW-1185">Reference proteome</keyword>
<comment type="caution">
    <text evidence="2">The sequence shown here is derived from an EMBL/GenBank/DDBJ whole genome shotgun (WGS) entry which is preliminary data.</text>
</comment>
<keyword evidence="1" id="KW-0472">Membrane</keyword>
<keyword evidence="1" id="KW-1133">Transmembrane helix</keyword>
<evidence type="ECO:0000313" key="2">
    <source>
        <dbReference type="EMBL" id="MDM5263516.1"/>
    </source>
</evidence>
<keyword evidence="1" id="KW-0812">Transmembrane</keyword>
<name>A0ABT7QR53_9BACT</name>
<evidence type="ECO:0000313" key="3">
    <source>
        <dbReference type="Proteomes" id="UP001169066"/>
    </source>
</evidence>
<reference evidence="2" key="1">
    <citation type="submission" date="2023-01" db="EMBL/GenBank/DDBJ databases">
        <title>Sulfurovum sp. XTW-4 genome assembly.</title>
        <authorList>
            <person name="Wang J."/>
        </authorList>
    </citation>
    <scope>NUCLEOTIDE SEQUENCE</scope>
    <source>
        <strain evidence="2">XTW-4</strain>
    </source>
</reference>